<evidence type="ECO:0000256" key="8">
    <source>
        <dbReference type="SAM" id="SignalP"/>
    </source>
</evidence>
<evidence type="ECO:0000256" key="5">
    <source>
        <dbReference type="ARBA" id="ARBA00022729"/>
    </source>
</evidence>
<keyword evidence="7" id="KW-0998">Cell outer membrane</keyword>
<dbReference type="EMBL" id="CP038448">
    <property type="protein sequence ID" value="QJT40447.1"/>
    <property type="molecule type" value="Genomic_DNA"/>
</dbReference>
<dbReference type="Proteomes" id="UP001208651">
    <property type="component" value="Unassembled WGS sequence"/>
</dbReference>
<dbReference type="AlphaFoldDB" id="A0A6M4YZX4"/>
<sequence length="434" mass="46184">MTTPFKRSTLASVLALLATHASASGFQINEHSAAGLGRAFAGEGAIADSAAVLGRNPAAMMMFDKTAVSVAATMVDPDYSVDGAFVADLPGSRFDSSTPASHGNAGPNAVIPAAYMIHPVNDQWAVGFAMMTNYGLGTRFDDSFGAGSHPAAGLLAGETSLMSVNLNPNVAYRVNEQWSLGAGINYTLATGYVDRVDANGNANGAHNTLANFDGAGNGWGWNLGTLFEINQDNRLALTYRSQIDVELEGDYTGAVGAPGYKAEATVDVPMPAIAEFSGYHRLTPQFALHYSVMWTDWSAFEKLEAVSSQCNLPGGVCLSKNEQLQDAMRYAVGATWYVNPQWEARVGVAYDESAVQSEHATISLPDADKWWYSAGATYHIDESKSIDLGMAYINGEASGVKEGIHNNDPGQPFYFEGNNEGNAFLASVQFNMVF</sequence>
<evidence type="ECO:0000313" key="9">
    <source>
        <dbReference type="EMBL" id="MCV3289490.1"/>
    </source>
</evidence>
<proteinExistence type="inferred from homology"/>
<dbReference type="Pfam" id="PF03349">
    <property type="entry name" value="Toluene_X"/>
    <property type="match status" value="1"/>
</dbReference>
<dbReference type="GO" id="GO:0015483">
    <property type="term" value="F:long-chain fatty acid transporting porin activity"/>
    <property type="evidence" value="ECO:0007669"/>
    <property type="project" value="TreeGrafter"/>
</dbReference>
<evidence type="ECO:0000313" key="11">
    <source>
        <dbReference type="EMBL" id="QJT40447.1"/>
    </source>
</evidence>
<keyword evidence="13" id="KW-1185">Reference proteome</keyword>
<comment type="subcellular location">
    <subcellularLocation>
        <location evidence="1">Cell outer membrane</location>
        <topology evidence="1">Multi-pass membrane protein</topology>
    </subcellularLocation>
</comment>
<dbReference type="InterPro" id="IPR005017">
    <property type="entry name" value="OMPP1/FadL/TodX"/>
</dbReference>
<name>A0A6M4YZX4_AERME</name>
<evidence type="ECO:0000313" key="13">
    <source>
        <dbReference type="Proteomes" id="UP000502657"/>
    </source>
</evidence>
<keyword evidence="5 8" id="KW-0732">Signal</keyword>
<organism evidence="10 12">
    <name type="scientific">Aeromonas media</name>
    <dbReference type="NCBI Taxonomy" id="651"/>
    <lineage>
        <taxon>Bacteria</taxon>
        <taxon>Pseudomonadati</taxon>
        <taxon>Pseudomonadota</taxon>
        <taxon>Gammaproteobacteria</taxon>
        <taxon>Aeromonadales</taxon>
        <taxon>Aeromonadaceae</taxon>
        <taxon>Aeromonas</taxon>
    </lineage>
</organism>
<evidence type="ECO:0000256" key="1">
    <source>
        <dbReference type="ARBA" id="ARBA00004571"/>
    </source>
</evidence>
<protein>
    <submittedName>
        <fullName evidence="10">Long-chain fatty acid transporter</fullName>
    </submittedName>
    <submittedName>
        <fullName evidence="9">Outer membrane protein transport protein</fullName>
    </submittedName>
</protein>
<evidence type="ECO:0000256" key="4">
    <source>
        <dbReference type="ARBA" id="ARBA00022692"/>
    </source>
</evidence>
<reference evidence="12 13" key="1">
    <citation type="submission" date="2019-03" db="EMBL/GenBank/DDBJ databases">
        <title>Novel transposon Tn6433 accelerates the dissemination of tet(E) in Aeromonas from aerobic biofilm under oxytetracycline stress.</title>
        <authorList>
            <person name="Shi Y."/>
            <person name="Tian Z."/>
            <person name="Zhang Y."/>
            <person name="Zhang H."/>
            <person name="Yang M."/>
        </authorList>
    </citation>
    <scope>NUCLEOTIDE SEQUENCE [LARGE SCALE GENOMIC DNA]</scope>
    <source>
        <strain evidence="11 13">R50-22</strain>
        <strain evidence="10 12">T5-8</strain>
    </source>
</reference>
<evidence type="ECO:0000313" key="10">
    <source>
        <dbReference type="EMBL" id="QJT30580.1"/>
    </source>
</evidence>
<dbReference type="Proteomes" id="UP000502006">
    <property type="component" value="Chromosome"/>
</dbReference>
<evidence type="ECO:0000256" key="7">
    <source>
        <dbReference type="ARBA" id="ARBA00023237"/>
    </source>
</evidence>
<evidence type="ECO:0000256" key="2">
    <source>
        <dbReference type="ARBA" id="ARBA00008163"/>
    </source>
</evidence>
<reference evidence="9" key="2">
    <citation type="submission" date="2022-01" db="EMBL/GenBank/DDBJ databases">
        <title>Comparison of Fish pathogen Aeromonas spp.</title>
        <authorList>
            <person name="Dubey S."/>
            <person name="Sorum H."/>
            <person name="Munangandu H.M."/>
        </authorList>
    </citation>
    <scope>NUCLEOTIDE SEQUENCE</scope>
    <source>
        <strain evidence="9">SD/21-15</strain>
    </source>
</reference>
<dbReference type="EMBL" id="CP038444">
    <property type="protein sequence ID" value="QJT30580.1"/>
    <property type="molecule type" value="Genomic_DNA"/>
</dbReference>
<keyword evidence="3" id="KW-1134">Transmembrane beta strand</keyword>
<keyword evidence="6" id="KW-0472">Membrane</keyword>
<comment type="similarity">
    <text evidence="2">Belongs to the OmpP1/FadL family.</text>
</comment>
<evidence type="ECO:0000313" key="12">
    <source>
        <dbReference type="Proteomes" id="UP000502006"/>
    </source>
</evidence>
<feature type="chain" id="PRO_5044644655" evidence="8">
    <location>
        <begin position="24"/>
        <end position="434"/>
    </location>
</feature>
<dbReference type="PANTHER" id="PTHR35093">
    <property type="entry name" value="OUTER MEMBRANE PROTEIN NMB0088-RELATED"/>
    <property type="match status" value="1"/>
</dbReference>
<dbReference type="RefSeq" id="WP_139750650.1">
    <property type="nucleotide sequence ID" value="NZ_AP022188.1"/>
</dbReference>
<dbReference type="Gene3D" id="2.40.160.60">
    <property type="entry name" value="Outer membrane protein transport protein (OMPP1/FadL/TodX)"/>
    <property type="match status" value="1"/>
</dbReference>
<feature type="signal peptide" evidence="8">
    <location>
        <begin position="1"/>
        <end position="23"/>
    </location>
</feature>
<dbReference type="PANTHER" id="PTHR35093:SF8">
    <property type="entry name" value="OUTER MEMBRANE PROTEIN NMB0088-RELATED"/>
    <property type="match status" value="1"/>
</dbReference>
<dbReference type="Proteomes" id="UP000502657">
    <property type="component" value="Chromosome"/>
</dbReference>
<dbReference type="GO" id="GO:0009279">
    <property type="term" value="C:cell outer membrane"/>
    <property type="evidence" value="ECO:0007669"/>
    <property type="project" value="UniProtKB-SubCell"/>
</dbReference>
<evidence type="ECO:0000256" key="3">
    <source>
        <dbReference type="ARBA" id="ARBA00022452"/>
    </source>
</evidence>
<accession>A0A6M4YZX4</accession>
<dbReference type="EMBL" id="JAJVCY010000028">
    <property type="protein sequence ID" value="MCV3289490.1"/>
    <property type="molecule type" value="Genomic_DNA"/>
</dbReference>
<evidence type="ECO:0000256" key="6">
    <source>
        <dbReference type="ARBA" id="ARBA00023136"/>
    </source>
</evidence>
<gene>
    <name evidence="10" type="ORF">E4186_10645</name>
    <name evidence="11" type="ORF">E4188_19390</name>
    <name evidence="9" type="ORF">LZT28_14720</name>
</gene>
<keyword evidence="4" id="KW-0812">Transmembrane</keyword>
<dbReference type="SUPFAM" id="SSF56935">
    <property type="entry name" value="Porins"/>
    <property type="match status" value="1"/>
</dbReference>